<comment type="caution">
    <text evidence="10">The sequence shown here is derived from an EMBL/GenBank/DDBJ whole genome shotgun (WGS) entry which is preliminary data.</text>
</comment>
<accession>A4E922</accession>
<evidence type="ECO:0000313" key="11">
    <source>
        <dbReference type="Proteomes" id="UP000002979"/>
    </source>
</evidence>
<keyword evidence="2" id="KW-0813">Transport</keyword>
<feature type="transmembrane region" description="Helical" evidence="9">
    <location>
        <begin position="264"/>
        <end position="285"/>
    </location>
</feature>
<evidence type="ECO:0000256" key="2">
    <source>
        <dbReference type="ARBA" id="ARBA00022448"/>
    </source>
</evidence>
<keyword evidence="8 9" id="KW-0472">Membrane</keyword>
<sequence>MHPKEIYMSESTAVEAPAAKEPFFKMSSIPGANILVPLLLGCLLNTLFPDLFKTLGSFTLGMTQQGAGPLVGAFLLIVGTTISFKSAPAAAARGAIIIAVKQIVVVAVSLLILYVFNDNLFGISAMVMLAACTGANNAMYAGLMGTMGNEAERGAVAITTLVVGPPVTMIVLGAAGQAPIGWSLVGAILPIVIGIILGNLFPSFKKMMAPALSAIIVLVFFAMGSTMTFGQLINGGLPGILLGVICSVVFAIPVIAVDKLTGGTGVAGAAISSCAGANVATPAAMASVNGAMYGGAVLATATAQVAACAIVTAILTPLVTSWCYKHFEGQGNGNSKATTDKAAAAA</sequence>
<feature type="transmembrane region" description="Helical" evidence="9">
    <location>
        <begin position="96"/>
        <end position="116"/>
    </location>
</feature>
<keyword evidence="3" id="KW-1003">Cell membrane</keyword>
<dbReference type="AlphaFoldDB" id="A4E922"/>
<evidence type="ECO:0000256" key="9">
    <source>
        <dbReference type="SAM" id="Phobius"/>
    </source>
</evidence>
<evidence type="ECO:0000256" key="1">
    <source>
        <dbReference type="ARBA" id="ARBA00006430"/>
    </source>
</evidence>
<evidence type="ECO:0000256" key="3">
    <source>
        <dbReference type="ARBA" id="ARBA00022475"/>
    </source>
</evidence>
<dbReference type="Pfam" id="PF03812">
    <property type="entry name" value="KdgT"/>
    <property type="match status" value="1"/>
</dbReference>
<dbReference type="EMBL" id="AAVN02000003">
    <property type="protein sequence ID" value="EBA39767.1"/>
    <property type="molecule type" value="Genomic_DNA"/>
</dbReference>
<keyword evidence="4" id="KW-0762">Sugar transport</keyword>
<keyword evidence="7 9" id="KW-1133">Transmembrane helix</keyword>
<protein>
    <submittedName>
        <fullName evidence="10">Putative 2-keto-3-deoxygluconate transporter</fullName>
    </submittedName>
</protein>
<comment type="similarity">
    <text evidence="1">Belongs to the KdgT transporter family.</text>
</comment>
<evidence type="ECO:0000256" key="4">
    <source>
        <dbReference type="ARBA" id="ARBA00022597"/>
    </source>
</evidence>
<dbReference type="GO" id="GO:0015649">
    <property type="term" value="F:2-keto-3-deoxygluconate:proton symporter activity"/>
    <property type="evidence" value="ECO:0007669"/>
    <property type="project" value="InterPro"/>
</dbReference>
<evidence type="ECO:0000256" key="8">
    <source>
        <dbReference type="ARBA" id="ARBA00023136"/>
    </source>
</evidence>
<feature type="transmembrane region" description="Helical" evidence="9">
    <location>
        <begin position="29"/>
        <end position="47"/>
    </location>
</feature>
<dbReference type="Proteomes" id="UP000002979">
    <property type="component" value="Unassembled WGS sequence"/>
</dbReference>
<dbReference type="GO" id="GO:0016020">
    <property type="term" value="C:membrane"/>
    <property type="evidence" value="ECO:0007669"/>
    <property type="project" value="InterPro"/>
</dbReference>
<feature type="transmembrane region" description="Helical" evidence="9">
    <location>
        <begin position="239"/>
        <end position="257"/>
    </location>
</feature>
<organism evidence="10 11">
    <name type="scientific">Collinsella aerofaciens (strain ATCC 25986 / DSM 3979 / JCM 10188 / KCTC 3647 / NCTC 11838 / VPI 1003)</name>
    <dbReference type="NCBI Taxonomy" id="411903"/>
    <lineage>
        <taxon>Bacteria</taxon>
        <taxon>Bacillati</taxon>
        <taxon>Actinomycetota</taxon>
        <taxon>Coriobacteriia</taxon>
        <taxon>Coriobacteriales</taxon>
        <taxon>Coriobacteriaceae</taxon>
        <taxon>Collinsella</taxon>
    </lineage>
</organism>
<feature type="transmembrane region" description="Helical" evidence="9">
    <location>
        <begin position="291"/>
        <end position="315"/>
    </location>
</feature>
<feature type="transmembrane region" description="Helical" evidence="9">
    <location>
        <begin position="122"/>
        <end position="143"/>
    </location>
</feature>
<gene>
    <name evidence="10" type="ORF">COLAER_00914</name>
</gene>
<proteinExistence type="inferred from homology"/>
<evidence type="ECO:0000256" key="5">
    <source>
        <dbReference type="ARBA" id="ARBA00022692"/>
    </source>
</evidence>
<evidence type="ECO:0000313" key="10">
    <source>
        <dbReference type="EMBL" id="EBA39767.1"/>
    </source>
</evidence>
<reference evidence="10 11" key="2">
    <citation type="submission" date="2007-04" db="EMBL/GenBank/DDBJ databases">
        <authorList>
            <person name="Fulton L."/>
            <person name="Clifton S."/>
            <person name="Fulton B."/>
            <person name="Xu J."/>
            <person name="Minx P."/>
            <person name="Mardis E.R."/>
            <person name="Wilson R.K."/>
        </authorList>
    </citation>
    <scope>NUCLEOTIDE SEQUENCE [LARGE SCALE GENOMIC DNA]</scope>
    <source>
        <strain evidence="11">ATCC 25986 / DSM 3979 / JCM 10188 / KCTC 3647 / NCTC 11838 / VPI 1003</strain>
    </source>
</reference>
<feature type="transmembrane region" description="Helical" evidence="9">
    <location>
        <begin position="180"/>
        <end position="200"/>
    </location>
</feature>
<keyword evidence="6" id="KW-0769">Symport</keyword>
<evidence type="ECO:0000256" key="7">
    <source>
        <dbReference type="ARBA" id="ARBA00022989"/>
    </source>
</evidence>
<name>A4E922_COLAA</name>
<reference evidence="10 11" key="1">
    <citation type="submission" date="2007-01" db="EMBL/GenBank/DDBJ databases">
        <title>Draft genome sequence of Collinsella aerofaciens (ATCC 25986).</title>
        <authorList>
            <person name="Sudarsanam P."/>
            <person name="Ley R."/>
            <person name="Guruge J."/>
            <person name="Turnbaugh P.J."/>
            <person name="Mahowald M."/>
            <person name="Liep D."/>
            <person name="Gordon J."/>
        </authorList>
    </citation>
    <scope>NUCLEOTIDE SEQUENCE [LARGE SCALE GENOMIC DNA]</scope>
    <source>
        <strain evidence="11">ATCC 25986 / DSM 3979 / JCM 10188 / KCTC 3647 / NCTC 11838 / VPI 1003</strain>
    </source>
</reference>
<feature type="transmembrane region" description="Helical" evidence="9">
    <location>
        <begin position="155"/>
        <end position="174"/>
    </location>
</feature>
<feature type="transmembrane region" description="Helical" evidence="9">
    <location>
        <begin position="67"/>
        <end position="84"/>
    </location>
</feature>
<feature type="transmembrane region" description="Helical" evidence="9">
    <location>
        <begin position="212"/>
        <end position="233"/>
    </location>
</feature>
<keyword evidence="5 9" id="KW-0812">Transmembrane</keyword>
<evidence type="ECO:0000256" key="6">
    <source>
        <dbReference type="ARBA" id="ARBA00022847"/>
    </source>
</evidence>
<dbReference type="InterPro" id="IPR004684">
    <property type="entry name" value="2keto-3dGluconate_permease"/>
</dbReference>